<feature type="non-terminal residue" evidence="2">
    <location>
        <position position="1"/>
    </location>
</feature>
<dbReference type="Proteomes" id="UP000059680">
    <property type="component" value="Chromosome 2"/>
</dbReference>
<feature type="non-terminal residue" evidence="2">
    <location>
        <position position="108"/>
    </location>
</feature>
<organism evidence="2 3">
    <name type="scientific">Oryza sativa subsp. japonica</name>
    <name type="common">Rice</name>
    <dbReference type="NCBI Taxonomy" id="39947"/>
    <lineage>
        <taxon>Eukaryota</taxon>
        <taxon>Viridiplantae</taxon>
        <taxon>Streptophyta</taxon>
        <taxon>Embryophyta</taxon>
        <taxon>Tracheophyta</taxon>
        <taxon>Spermatophyta</taxon>
        <taxon>Magnoliopsida</taxon>
        <taxon>Liliopsida</taxon>
        <taxon>Poales</taxon>
        <taxon>Poaceae</taxon>
        <taxon>BOP clade</taxon>
        <taxon>Oryzoideae</taxon>
        <taxon>Oryzeae</taxon>
        <taxon>Oryzinae</taxon>
        <taxon>Oryza</taxon>
        <taxon>Oryza sativa</taxon>
    </lineage>
</organism>
<feature type="region of interest" description="Disordered" evidence="1">
    <location>
        <begin position="1"/>
        <end position="23"/>
    </location>
</feature>
<dbReference type="PaxDb" id="39947-A0A0P0VFF1"/>
<dbReference type="SMR" id="A0A0P0VFF1"/>
<name>A0A0P0VFF1_ORYSJ</name>
<proteinExistence type="predicted"/>
<evidence type="ECO:0000256" key="1">
    <source>
        <dbReference type="SAM" id="MobiDB-lite"/>
    </source>
</evidence>
<evidence type="ECO:0000313" key="3">
    <source>
        <dbReference type="Proteomes" id="UP000059680"/>
    </source>
</evidence>
<accession>A0A0P0VFF1</accession>
<gene>
    <name evidence="2" type="ordered locus">Os02g0175250</name>
    <name evidence="2" type="ORF">OSNPB_020175250</name>
</gene>
<dbReference type="EMBL" id="AP014958">
    <property type="protein sequence ID" value="BAS77243.1"/>
    <property type="molecule type" value="Genomic_DNA"/>
</dbReference>
<sequence length="108" mass="11309">EELVVADGGDPLGDGVDGGDGDVELGAEVSHGGPGPLDGGRLGAIGVLAPQQRALPLFGRYRGLYLDFLVEPLLPLVEPIEALLVALEELEWLRRDLAAAFLVITVAR</sequence>
<dbReference type="InParanoid" id="A0A0P0VFF1"/>
<dbReference type="AlphaFoldDB" id="A0A0P0VFF1"/>
<reference evidence="2 3" key="3">
    <citation type="journal article" date="2013" name="Rice">
        <title>Improvement of the Oryza sativa Nipponbare reference genome using next generation sequence and optical map data.</title>
        <authorList>
            <person name="Kawahara Y."/>
            <person name="de la Bastide M."/>
            <person name="Hamilton J.P."/>
            <person name="Kanamori H."/>
            <person name="McCombie W.R."/>
            <person name="Ouyang S."/>
            <person name="Schwartz D.C."/>
            <person name="Tanaka T."/>
            <person name="Wu J."/>
            <person name="Zhou S."/>
            <person name="Childs K.L."/>
            <person name="Davidson R.M."/>
            <person name="Lin H."/>
            <person name="Quesada-Ocampo L."/>
            <person name="Vaillancourt B."/>
            <person name="Sakai H."/>
            <person name="Lee S.S."/>
            <person name="Kim J."/>
            <person name="Numa H."/>
            <person name="Itoh T."/>
            <person name="Buell C.R."/>
            <person name="Matsumoto T."/>
        </authorList>
    </citation>
    <scope>NUCLEOTIDE SEQUENCE [LARGE SCALE GENOMIC DNA]</scope>
    <source>
        <strain evidence="3">cv. Nipponbare</strain>
    </source>
</reference>
<reference evidence="3" key="1">
    <citation type="journal article" date="2005" name="Nature">
        <title>The map-based sequence of the rice genome.</title>
        <authorList>
            <consortium name="International rice genome sequencing project (IRGSP)"/>
            <person name="Matsumoto T."/>
            <person name="Wu J."/>
            <person name="Kanamori H."/>
            <person name="Katayose Y."/>
            <person name="Fujisawa M."/>
            <person name="Namiki N."/>
            <person name="Mizuno H."/>
            <person name="Yamamoto K."/>
            <person name="Antonio B.A."/>
            <person name="Baba T."/>
            <person name="Sakata K."/>
            <person name="Nagamura Y."/>
            <person name="Aoki H."/>
            <person name="Arikawa K."/>
            <person name="Arita K."/>
            <person name="Bito T."/>
            <person name="Chiden Y."/>
            <person name="Fujitsuka N."/>
            <person name="Fukunaka R."/>
            <person name="Hamada M."/>
            <person name="Harada C."/>
            <person name="Hayashi A."/>
            <person name="Hijishita S."/>
            <person name="Honda M."/>
            <person name="Hosokawa S."/>
            <person name="Ichikawa Y."/>
            <person name="Idonuma A."/>
            <person name="Iijima M."/>
            <person name="Ikeda M."/>
            <person name="Ikeno M."/>
            <person name="Ito K."/>
            <person name="Ito S."/>
            <person name="Ito T."/>
            <person name="Ito Y."/>
            <person name="Ito Y."/>
            <person name="Iwabuchi A."/>
            <person name="Kamiya K."/>
            <person name="Karasawa W."/>
            <person name="Kurita K."/>
            <person name="Katagiri S."/>
            <person name="Kikuta A."/>
            <person name="Kobayashi H."/>
            <person name="Kobayashi N."/>
            <person name="Machita K."/>
            <person name="Maehara T."/>
            <person name="Masukawa M."/>
            <person name="Mizubayashi T."/>
            <person name="Mukai Y."/>
            <person name="Nagasaki H."/>
            <person name="Nagata Y."/>
            <person name="Naito S."/>
            <person name="Nakashima M."/>
            <person name="Nakama Y."/>
            <person name="Nakamichi Y."/>
            <person name="Nakamura M."/>
            <person name="Meguro A."/>
            <person name="Negishi M."/>
            <person name="Ohta I."/>
            <person name="Ohta T."/>
            <person name="Okamoto M."/>
            <person name="Ono N."/>
            <person name="Saji S."/>
            <person name="Sakaguchi M."/>
            <person name="Sakai K."/>
            <person name="Shibata M."/>
            <person name="Shimokawa T."/>
            <person name="Song J."/>
            <person name="Takazaki Y."/>
            <person name="Terasawa K."/>
            <person name="Tsugane M."/>
            <person name="Tsuji K."/>
            <person name="Ueda S."/>
            <person name="Waki K."/>
            <person name="Yamagata H."/>
            <person name="Yamamoto M."/>
            <person name="Yamamoto S."/>
            <person name="Yamane H."/>
            <person name="Yoshiki S."/>
            <person name="Yoshihara R."/>
            <person name="Yukawa K."/>
            <person name="Zhong H."/>
            <person name="Yano M."/>
            <person name="Yuan Q."/>
            <person name="Ouyang S."/>
            <person name="Liu J."/>
            <person name="Jones K.M."/>
            <person name="Gansberger K."/>
            <person name="Moffat K."/>
            <person name="Hill J."/>
            <person name="Bera J."/>
            <person name="Fadrosh D."/>
            <person name="Jin S."/>
            <person name="Johri S."/>
            <person name="Kim M."/>
            <person name="Overton L."/>
            <person name="Reardon M."/>
            <person name="Tsitrin T."/>
            <person name="Vuong H."/>
            <person name="Weaver B."/>
            <person name="Ciecko A."/>
            <person name="Tallon L."/>
            <person name="Jackson J."/>
            <person name="Pai G."/>
            <person name="Aken S.V."/>
            <person name="Utterback T."/>
            <person name="Reidmuller S."/>
            <person name="Feldblyum T."/>
            <person name="Hsiao J."/>
            <person name="Zismann V."/>
            <person name="Iobst S."/>
            <person name="de Vazeille A.R."/>
            <person name="Buell C.R."/>
            <person name="Ying K."/>
            <person name="Li Y."/>
            <person name="Lu T."/>
            <person name="Huang Y."/>
            <person name="Zhao Q."/>
            <person name="Feng Q."/>
            <person name="Zhang L."/>
            <person name="Zhu J."/>
            <person name="Weng Q."/>
            <person name="Mu J."/>
            <person name="Lu Y."/>
            <person name="Fan D."/>
            <person name="Liu Y."/>
            <person name="Guan J."/>
            <person name="Zhang Y."/>
            <person name="Yu S."/>
            <person name="Liu X."/>
            <person name="Zhang Y."/>
            <person name="Hong G."/>
            <person name="Han B."/>
            <person name="Choisne N."/>
            <person name="Demange N."/>
            <person name="Orjeda G."/>
            <person name="Samain S."/>
            <person name="Cattolico L."/>
            <person name="Pelletier E."/>
            <person name="Couloux A."/>
            <person name="Segurens B."/>
            <person name="Wincker P."/>
            <person name="D'Hont A."/>
            <person name="Scarpelli C."/>
            <person name="Weissenbach J."/>
            <person name="Salanoubat M."/>
            <person name="Quetier F."/>
            <person name="Yu Y."/>
            <person name="Kim H.R."/>
            <person name="Rambo T."/>
            <person name="Currie J."/>
            <person name="Collura K."/>
            <person name="Luo M."/>
            <person name="Yang T."/>
            <person name="Ammiraju J.S.S."/>
            <person name="Engler F."/>
            <person name="Soderlund C."/>
            <person name="Wing R.A."/>
            <person name="Palmer L.E."/>
            <person name="de la Bastide M."/>
            <person name="Spiegel L."/>
            <person name="Nascimento L."/>
            <person name="Zutavern T."/>
            <person name="O'Shaughnessy A."/>
            <person name="Dike S."/>
            <person name="Dedhia N."/>
            <person name="Preston R."/>
            <person name="Balija V."/>
            <person name="McCombie W.R."/>
            <person name="Chow T."/>
            <person name="Chen H."/>
            <person name="Chung M."/>
            <person name="Chen C."/>
            <person name="Shaw J."/>
            <person name="Wu H."/>
            <person name="Hsiao K."/>
            <person name="Chao Y."/>
            <person name="Chu M."/>
            <person name="Cheng C."/>
            <person name="Hour A."/>
            <person name="Lee P."/>
            <person name="Lin S."/>
            <person name="Lin Y."/>
            <person name="Liou J."/>
            <person name="Liu S."/>
            <person name="Hsing Y."/>
            <person name="Raghuvanshi S."/>
            <person name="Mohanty A."/>
            <person name="Bharti A.K."/>
            <person name="Gaur A."/>
            <person name="Gupta V."/>
            <person name="Kumar D."/>
            <person name="Ravi V."/>
            <person name="Vij S."/>
            <person name="Kapur A."/>
            <person name="Khurana P."/>
            <person name="Khurana P."/>
            <person name="Khurana J.P."/>
            <person name="Tyagi A.K."/>
            <person name="Gaikwad K."/>
            <person name="Singh A."/>
            <person name="Dalal V."/>
            <person name="Srivastava S."/>
            <person name="Dixit A."/>
            <person name="Pal A.K."/>
            <person name="Ghazi I.A."/>
            <person name="Yadav M."/>
            <person name="Pandit A."/>
            <person name="Bhargava A."/>
            <person name="Sureshbabu K."/>
            <person name="Batra K."/>
            <person name="Sharma T.R."/>
            <person name="Mohapatra T."/>
            <person name="Singh N.K."/>
            <person name="Messing J."/>
            <person name="Nelson A.B."/>
            <person name="Fuks G."/>
            <person name="Kavchok S."/>
            <person name="Keizer G."/>
            <person name="Linton E."/>
            <person name="Llaca V."/>
            <person name="Song R."/>
            <person name="Tanyolac B."/>
            <person name="Young S."/>
            <person name="Ho-Il K."/>
            <person name="Hahn J.H."/>
            <person name="Sangsakoo G."/>
            <person name="Vanavichit A."/>
            <person name="de Mattos Luiz.A.T."/>
            <person name="Zimmer P.D."/>
            <person name="Malone G."/>
            <person name="Dellagostin O."/>
            <person name="de Oliveira A.C."/>
            <person name="Bevan M."/>
            <person name="Bancroft I."/>
            <person name="Minx P."/>
            <person name="Cordum H."/>
            <person name="Wilson R."/>
            <person name="Cheng Z."/>
            <person name="Jin W."/>
            <person name="Jiang J."/>
            <person name="Leong S.A."/>
            <person name="Iwama H."/>
            <person name="Gojobori T."/>
            <person name="Itoh T."/>
            <person name="Niimura Y."/>
            <person name="Fujii Y."/>
            <person name="Habara T."/>
            <person name="Sakai H."/>
            <person name="Sato Y."/>
            <person name="Wilson G."/>
            <person name="Kumar K."/>
            <person name="McCouch S."/>
            <person name="Juretic N."/>
            <person name="Hoen D."/>
            <person name="Wright S."/>
            <person name="Bruskiewich R."/>
            <person name="Bureau T."/>
            <person name="Miyao A."/>
            <person name="Hirochika H."/>
            <person name="Nishikawa T."/>
            <person name="Kadowaki K."/>
            <person name="Sugiura M."/>
            <person name="Burr B."/>
            <person name="Sasaki T."/>
        </authorList>
    </citation>
    <scope>NUCLEOTIDE SEQUENCE [LARGE SCALE GENOMIC DNA]</scope>
    <source>
        <strain evidence="3">cv. Nipponbare</strain>
    </source>
</reference>
<keyword evidence="3" id="KW-1185">Reference proteome</keyword>
<reference evidence="2 3" key="2">
    <citation type="journal article" date="2013" name="Plant Cell Physiol.">
        <title>Rice Annotation Project Database (RAP-DB): an integrative and interactive database for rice genomics.</title>
        <authorList>
            <person name="Sakai H."/>
            <person name="Lee S.S."/>
            <person name="Tanaka T."/>
            <person name="Numa H."/>
            <person name="Kim J."/>
            <person name="Kawahara Y."/>
            <person name="Wakimoto H."/>
            <person name="Yang C.C."/>
            <person name="Iwamoto M."/>
            <person name="Abe T."/>
            <person name="Yamada Y."/>
            <person name="Muto A."/>
            <person name="Inokuchi H."/>
            <person name="Ikemura T."/>
            <person name="Matsumoto T."/>
            <person name="Sasaki T."/>
            <person name="Itoh T."/>
        </authorList>
    </citation>
    <scope>NUCLEOTIDE SEQUENCE [LARGE SCALE GENOMIC DNA]</scope>
    <source>
        <strain evidence="3">cv. Nipponbare</strain>
    </source>
</reference>
<evidence type="ECO:0000313" key="2">
    <source>
        <dbReference type="EMBL" id="BAS77243.1"/>
    </source>
</evidence>
<protein>
    <submittedName>
        <fullName evidence="2">Os02g0175250 protein</fullName>
    </submittedName>
</protein>